<evidence type="ECO:0000313" key="1">
    <source>
        <dbReference type="EMBL" id="KAK6190579.1"/>
    </source>
</evidence>
<sequence>MSDNFLFNEIYHRTLRLAQCLNRPDESLTEHRHECERIAGIISEISVTTEEVSDCLNQLRKALQLLDDVINLQTRQQGHNREYHVSSGIVGPPKLLIPQEQLQYLVDNNFKLAEIANLFNVSKRTVCRRLKEYNKYIHFTKVQHFK</sequence>
<reference evidence="1 2" key="1">
    <citation type="submission" date="2024-01" db="EMBL/GenBank/DDBJ databases">
        <title>The genome of the rayed Mediterranean limpet Patella caerulea (Linnaeus, 1758).</title>
        <authorList>
            <person name="Anh-Thu Weber A."/>
            <person name="Halstead-Nussloch G."/>
        </authorList>
    </citation>
    <scope>NUCLEOTIDE SEQUENCE [LARGE SCALE GENOMIC DNA]</scope>
    <source>
        <strain evidence="1">AATW-2023a</strain>
        <tissue evidence="1">Whole specimen</tissue>
    </source>
</reference>
<gene>
    <name evidence="1" type="ORF">SNE40_002414</name>
</gene>
<evidence type="ECO:0000313" key="2">
    <source>
        <dbReference type="Proteomes" id="UP001347796"/>
    </source>
</evidence>
<proteinExistence type="predicted"/>
<dbReference type="Proteomes" id="UP001347796">
    <property type="component" value="Unassembled WGS sequence"/>
</dbReference>
<keyword evidence="2" id="KW-1185">Reference proteome</keyword>
<protein>
    <submittedName>
        <fullName evidence="1">Uncharacterized protein</fullName>
    </submittedName>
</protein>
<dbReference type="EMBL" id="JAZGQO010000002">
    <property type="protein sequence ID" value="KAK6190579.1"/>
    <property type="molecule type" value="Genomic_DNA"/>
</dbReference>
<comment type="caution">
    <text evidence="1">The sequence shown here is derived from an EMBL/GenBank/DDBJ whole genome shotgun (WGS) entry which is preliminary data.</text>
</comment>
<organism evidence="1 2">
    <name type="scientific">Patella caerulea</name>
    <name type="common">Rayed Mediterranean limpet</name>
    <dbReference type="NCBI Taxonomy" id="87958"/>
    <lineage>
        <taxon>Eukaryota</taxon>
        <taxon>Metazoa</taxon>
        <taxon>Spiralia</taxon>
        <taxon>Lophotrochozoa</taxon>
        <taxon>Mollusca</taxon>
        <taxon>Gastropoda</taxon>
        <taxon>Patellogastropoda</taxon>
        <taxon>Patelloidea</taxon>
        <taxon>Patellidae</taxon>
        <taxon>Patella</taxon>
    </lineage>
</organism>
<dbReference type="AlphaFoldDB" id="A0AAN8PZU6"/>
<name>A0AAN8PZU6_PATCE</name>
<accession>A0AAN8PZU6</accession>